<evidence type="ECO:0000313" key="2">
    <source>
        <dbReference type="EMBL" id="MBC3909193.1"/>
    </source>
</evidence>
<evidence type="ECO:0000256" key="1">
    <source>
        <dbReference type="SAM" id="SignalP"/>
    </source>
</evidence>
<dbReference type="EMBL" id="JACOFX010000009">
    <property type="protein sequence ID" value="MBC3909193.1"/>
    <property type="molecule type" value="Genomic_DNA"/>
</dbReference>
<organism evidence="2 3">
    <name type="scientific">Undibacterium umbellatum</name>
    <dbReference type="NCBI Taxonomy" id="2762300"/>
    <lineage>
        <taxon>Bacteria</taxon>
        <taxon>Pseudomonadati</taxon>
        <taxon>Pseudomonadota</taxon>
        <taxon>Betaproteobacteria</taxon>
        <taxon>Burkholderiales</taxon>
        <taxon>Oxalobacteraceae</taxon>
        <taxon>Undibacterium</taxon>
    </lineage>
</organism>
<dbReference type="RefSeq" id="WP_186954730.1">
    <property type="nucleotide sequence ID" value="NZ_JACOFX010000009.1"/>
</dbReference>
<comment type="caution">
    <text evidence="2">The sequence shown here is derived from an EMBL/GenBank/DDBJ whole genome shotgun (WGS) entry which is preliminary data.</text>
</comment>
<reference evidence="2 3" key="1">
    <citation type="submission" date="2020-08" db="EMBL/GenBank/DDBJ databases">
        <title>Novel species isolated from subtropical streams in China.</title>
        <authorList>
            <person name="Lu H."/>
        </authorList>
    </citation>
    <scope>NUCLEOTIDE SEQUENCE [LARGE SCALE GENOMIC DNA]</scope>
    <source>
        <strain evidence="2 3">NL8W</strain>
    </source>
</reference>
<dbReference type="Proteomes" id="UP000646911">
    <property type="component" value="Unassembled WGS sequence"/>
</dbReference>
<name>A0ABR6ZBS9_9BURK</name>
<feature type="signal peptide" evidence="1">
    <location>
        <begin position="1"/>
        <end position="20"/>
    </location>
</feature>
<keyword evidence="3" id="KW-1185">Reference proteome</keyword>
<protein>
    <submittedName>
        <fullName evidence="2">Uncharacterized protein</fullName>
    </submittedName>
</protein>
<accession>A0ABR6ZBS9</accession>
<keyword evidence="1" id="KW-0732">Signal</keyword>
<evidence type="ECO:0000313" key="3">
    <source>
        <dbReference type="Proteomes" id="UP000646911"/>
    </source>
</evidence>
<proteinExistence type="predicted"/>
<gene>
    <name evidence="2" type="ORF">H8L47_16675</name>
</gene>
<sequence>MKKMLVSLLMLCAVAGNATAAEIRYFAVTGNVDGASYCQAVWPGSQYAGVRMGNASYYFIACQQ</sequence>
<feature type="chain" id="PRO_5045085471" evidence="1">
    <location>
        <begin position="21"/>
        <end position="64"/>
    </location>
</feature>